<dbReference type="PANTHER" id="PTHR21346">
    <property type="entry name" value="FUN14 DOMAIN CONTAINING"/>
    <property type="match status" value="1"/>
</dbReference>
<dbReference type="Proteomes" id="UP000886653">
    <property type="component" value="Unassembled WGS sequence"/>
</dbReference>
<dbReference type="InterPro" id="IPR007014">
    <property type="entry name" value="FUN14"/>
</dbReference>
<keyword evidence="7" id="KW-1185">Reference proteome</keyword>
<dbReference type="EMBL" id="MU167332">
    <property type="protein sequence ID" value="KAG0142963.1"/>
    <property type="molecule type" value="Genomic_DNA"/>
</dbReference>
<protein>
    <recommendedName>
        <fullName evidence="8">FUN14 family protein</fullName>
    </recommendedName>
</protein>
<name>A0A9P6NBN6_9BASI</name>
<keyword evidence="3" id="KW-0812">Transmembrane</keyword>
<comment type="caution">
    <text evidence="6">The sequence shown here is derived from an EMBL/GenBank/DDBJ whole genome shotgun (WGS) entry which is preliminary data.</text>
</comment>
<evidence type="ECO:0008006" key="8">
    <source>
        <dbReference type="Google" id="ProtNLM"/>
    </source>
</evidence>
<evidence type="ECO:0000256" key="1">
    <source>
        <dbReference type="ARBA" id="ARBA00004370"/>
    </source>
</evidence>
<reference evidence="6" key="1">
    <citation type="submission" date="2013-11" db="EMBL/GenBank/DDBJ databases">
        <title>Genome sequence of the fusiform rust pathogen reveals effectors for host alternation and coevolution with pine.</title>
        <authorList>
            <consortium name="DOE Joint Genome Institute"/>
            <person name="Smith K."/>
            <person name="Pendleton A."/>
            <person name="Kubisiak T."/>
            <person name="Anderson C."/>
            <person name="Salamov A."/>
            <person name="Aerts A."/>
            <person name="Riley R."/>
            <person name="Clum A."/>
            <person name="Lindquist E."/>
            <person name="Ence D."/>
            <person name="Campbell M."/>
            <person name="Kronenberg Z."/>
            <person name="Feau N."/>
            <person name="Dhillon B."/>
            <person name="Hamelin R."/>
            <person name="Burleigh J."/>
            <person name="Smith J."/>
            <person name="Yandell M."/>
            <person name="Nelson C."/>
            <person name="Grigoriev I."/>
            <person name="Davis J."/>
        </authorList>
    </citation>
    <scope>NUCLEOTIDE SEQUENCE</scope>
    <source>
        <strain evidence="6">G11</strain>
    </source>
</reference>
<evidence type="ECO:0000256" key="4">
    <source>
        <dbReference type="ARBA" id="ARBA00022989"/>
    </source>
</evidence>
<evidence type="ECO:0000256" key="5">
    <source>
        <dbReference type="ARBA" id="ARBA00023136"/>
    </source>
</evidence>
<organism evidence="6 7">
    <name type="scientific">Cronartium quercuum f. sp. fusiforme G11</name>
    <dbReference type="NCBI Taxonomy" id="708437"/>
    <lineage>
        <taxon>Eukaryota</taxon>
        <taxon>Fungi</taxon>
        <taxon>Dikarya</taxon>
        <taxon>Basidiomycota</taxon>
        <taxon>Pucciniomycotina</taxon>
        <taxon>Pucciniomycetes</taxon>
        <taxon>Pucciniales</taxon>
        <taxon>Coleosporiaceae</taxon>
        <taxon>Cronartium</taxon>
    </lineage>
</organism>
<gene>
    <name evidence="6" type="ORF">CROQUDRAFT_661839</name>
</gene>
<evidence type="ECO:0000256" key="2">
    <source>
        <dbReference type="ARBA" id="ARBA00009160"/>
    </source>
</evidence>
<dbReference type="Pfam" id="PF04930">
    <property type="entry name" value="FUN14"/>
    <property type="match status" value="1"/>
</dbReference>
<sequence length="178" mass="19970">MFLRPVHLMNRHLSRPFSFSPNKLNRVSSPAFRPPPLTNYRWLTVGACTSATTIAFLTRPIARADDKPIVTRPGAVSPPPESILSLQKLSFGTVSGICVGVFIRKGLRLLACLFGAGFVFLQYLHSRSFVDVHWSRMERVYDRQRGKGIGERFWTFITADFQARSSFSIGLVLGLRIG</sequence>
<keyword evidence="4" id="KW-1133">Transmembrane helix</keyword>
<evidence type="ECO:0000256" key="3">
    <source>
        <dbReference type="ARBA" id="ARBA00022692"/>
    </source>
</evidence>
<accession>A0A9P6NBN6</accession>
<proteinExistence type="inferred from homology"/>
<dbReference type="GO" id="GO:0016020">
    <property type="term" value="C:membrane"/>
    <property type="evidence" value="ECO:0007669"/>
    <property type="project" value="UniProtKB-SubCell"/>
</dbReference>
<comment type="subcellular location">
    <subcellularLocation>
        <location evidence="1">Membrane</location>
    </subcellularLocation>
</comment>
<comment type="similarity">
    <text evidence="2">Belongs to the FUN14 family.</text>
</comment>
<evidence type="ECO:0000313" key="7">
    <source>
        <dbReference type="Proteomes" id="UP000886653"/>
    </source>
</evidence>
<keyword evidence="5" id="KW-0472">Membrane</keyword>
<dbReference type="OrthoDB" id="163794at2759"/>
<dbReference type="PANTHER" id="PTHR21346:SF10">
    <property type="entry name" value="TRANSMEMBRANE PROTEIN"/>
    <property type="match status" value="1"/>
</dbReference>
<evidence type="ECO:0000313" key="6">
    <source>
        <dbReference type="EMBL" id="KAG0142963.1"/>
    </source>
</evidence>
<dbReference type="AlphaFoldDB" id="A0A9P6NBN6"/>